<accession>A0A5N6P9Q0</accession>
<proteinExistence type="predicted"/>
<feature type="region of interest" description="Disordered" evidence="1">
    <location>
        <begin position="21"/>
        <end position="110"/>
    </location>
</feature>
<reference evidence="2 3" key="1">
    <citation type="submission" date="2019-05" db="EMBL/GenBank/DDBJ databases">
        <title>Mikania micrantha, genome provides insights into the molecular mechanism of rapid growth.</title>
        <authorList>
            <person name="Liu B."/>
        </authorList>
    </citation>
    <scope>NUCLEOTIDE SEQUENCE [LARGE SCALE GENOMIC DNA]</scope>
    <source>
        <strain evidence="2">NLD-2019</strain>
        <tissue evidence="2">Leaf</tissue>
    </source>
</reference>
<dbReference type="Proteomes" id="UP000326396">
    <property type="component" value="Linkage Group LG13"/>
</dbReference>
<comment type="caution">
    <text evidence="2">The sequence shown here is derived from an EMBL/GenBank/DDBJ whole genome shotgun (WGS) entry which is preliminary data.</text>
</comment>
<dbReference type="AlphaFoldDB" id="A0A5N6P9Q0"/>
<evidence type="ECO:0000313" key="2">
    <source>
        <dbReference type="EMBL" id="KAD6118825.1"/>
    </source>
</evidence>
<feature type="compositionally biased region" description="Low complexity" evidence="1">
    <location>
        <begin position="41"/>
        <end position="54"/>
    </location>
</feature>
<evidence type="ECO:0000256" key="1">
    <source>
        <dbReference type="SAM" id="MobiDB-lite"/>
    </source>
</evidence>
<gene>
    <name evidence="2" type="ORF">E3N88_10096</name>
</gene>
<dbReference type="EMBL" id="SZYD01000005">
    <property type="protein sequence ID" value="KAD6118825.1"/>
    <property type="molecule type" value="Genomic_DNA"/>
</dbReference>
<organism evidence="2 3">
    <name type="scientific">Mikania micrantha</name>
    <name type="common">bitter vine</name>
    <dbReference type="NCBI Taxonomy" id="192012"/>
    <lineage>
        <taxon>Eukaryota</taxon>
        <taxon>Viridiplantae</taxon>
        <taxon>Streptophyta</taxon>
        <taxon>Embryophyta</taxon>
        <taxon>Tracheophyta</taxon>
        <taxon>Spermatophyta</taxon>
        <taxon>Magnoliopsida</taxon>
        <taxon>eudicotyledons</taxon>
        <taxon>Gunneridae</taxon>
        <taxon>Pentapetalae</taxon>
        <taxon>asterids</taxon>
        <taxon>campanulids</taxon>
        <taxon>Asterales</taxon>
        <taxon>Asteraceae</taxon>
        <taxon>Asteroideae</taxon>
        <taxon>Heliantheae alliance</taxon>
        <taxon>Eupatorieae</taxon>
        <taxon>Mikania</taxon>
    </lineage>
</organism>
<sequence>MTGEFSMLWKIGIKAIGYSELDMAAPSPPPHVHVLEDEEPIAPVLPASPPLVAVESPNQHPLPSEGSKPDDYEEDPEEDPKEDLEEDPKQDPDEEIEQLAQEHRDANARHAELHSLVNRMDTDITLLTARVQEEEHRAEIAEGRLIELEVLVTSEFEEEEEVPAEDADSNSTIDDA</sequence>
<evidence type="ECO:0000313" key="3">
    <source>
        <dbReference type="Proteomes" id="UP000326396"/>
    </source>
</evidence>
<feature type="compositionally biased region" description="Basic and acidic residues" evidence="1">
    <location>
        <begin position="100"/>
        <end position="110"/>
    </location>
</feature>
<keyword evidence="3" id="KW-1185">Reference proteome</keyword>
<protein>
    <submittedName>
        <fullName evidence="2">Uncharacterized protein</fullName>
    </submittedName>
</protein>
<feature type="compositionally biased region" description="Acidic residues" evidence="1">
    <location>
        <begin position="71"/>
        <end position="97"/>
    </location>
</feature>
<name>A0A5N6P9Q0_9ASTR</name>
<feature type="region of interest" description="Disordered" evidence="1">
    <location>
        <begin position="156"/>
        <end position="176"/>
    </location>
</feature>